<dbReference type="Pfam" id="PF13246">
    <property type="entry name" value="Cation_ATPase"/>
    <property type="match status" value="1"/>
</dbReference>
<dbReference type="PANTHER" id="PTHR42861">
    <property type="entry name" value="CALCIUM-TRANSPORTING ATPASE"/>
    <property type="match status" value="1"/>
</dbReference>
<evidence type="ECO:0000259" key="13">
    <source>
        <dbReference type="SMART" id="SM00831"/>
    </source>
</evidence>
<dbReference type="InterPro" id="IPR044492">
    <property type="entry name" value="P_typ_ATPase_HD_dom"/>
</dbReference>
<proteinExistence type="inferred from homology"/>
<keyword evidence="4 12" id="KW-0812">Transmembrane</keyword>
<dbReference type="GO" id="GO:0012505">
    <property type="term" value="C:endomembrane system"/>
    <property type="evidence" value="ECO:0007669"/>
    <property type="project" value="UniProtKB-SubCell"/>
</dbReference>
<keyword evidence="7" id="KW-0460">Magnesium</keyword>
<dbReference type="Pfam" id="PF00689">
    <property type="entry name" value="Cation_ATPase_C"/>
    <property type="match status" value="1"/>
</dbReference>
<dbReference type="InterPro" id="IPR023299">
    <property type="entry name" value="ATPase_P-typ_cyto_dom_N"/>
</dbReference>
<dbReference type="CDD" id="cd02089">
    <property type="entry name" value="P-type_ATPase_Ca_prok"/>
    <property type="match status" value="1"/>
</dbReference>
<dbReference type="InterPro" id="IPR008250">
    <property type="entry name" value="ATPase_P-typ_transduc_dom_A_sf"/>
</dbReference>
<evidence type="ECO:0000256" key="3">
    <source>
        <dbReference type="ARBA" id="ARBA00022553"/>
    </source>
</evidence>
<dbReference type="SFLD" id="SFLDF00027">
    <property type="entry name" value="p-type_atpase"/>
    <property type="match status" value="1"/>
</dbReference>
<dbReference type="STRING" id="36849.OXPF_22190"/>
<keyword evidence="6" id="KW-0067">ATP-binding</keyword>
<evidence type="ECO:0000256" key="11">
    <source>
        <dbReference type="ARBA" id="ARBA00048694"/>
    </source>
</evidence>
<dbReference type="PATRIC" id="fig|36849.3.peg.2340"/>
<evidence type="ECO:0000256" key="2">
    <source>
        <dbReference type="ARBA" id="ARBA00005675"/>
    </source>
</evidence>
<dbReference type="FunFam" id="1.20.1110.10:FF:000065">
    <property type="entry name" value="Sarcoplasmic/endoplasmic reticulum calcium ATPase 1"/>
    <property type="match status" value="1"/>
</dbReference>
<dbReference type="InterPro" id="IPR023214">
    <property type="entry name" value="HAD_sf"/>
</dbReference>
<feature type="transmembrane region" description="Helical" evidence="12">
    <location>
        <begin position="50"/>
        <end position="75"/>
    </location>
</feature>
<dbReference type="PRINTS" id="PR00120">
    <property type="entry name" value="HATPASE"/>
</dbReference>
<feature type="transmembrane region" description="Helical" evidence="12">
    <location>
        <begin position="705"/>
        <end position="726"/>
    </location>
</feature>
<keyword evidence="14" id="KW-0378">Hydrolase</keyword>
<dbReference type="GO" id="GO:0016020">
    <property type="term" value="C:membrane"/>
    <property type="evidence" value="ECO:0007669"/>
    <property type="project" value="InterPro"/>
</dbReference>
<evidence type="ECO:0000256" key="7">
    <source>
        <dbReference type="ARBA" id="ARBA00022842"/>
    </source>
</evidence>
<dbReference type="EMBL" id="LKET01000032">
    <property type="protein sequence ID" value="KPU44053.1"/>
    <property type="molecule type" value="Genomic_DNA"/>
</dbReference>
<comment type="catalytic activity">
    <reaction evidence="11">
        <text>Ca(2+)(in) + ATP + H2O = Ca(2+)(out) + ADP + phosphate + H(+)</text>
        <dbReference type="Rhea" id="RHEA:18105"/>
        <dbReference type="ChEBI" id="CHEBI:15377"/>
        <dbReference type="ChEBI" id="CHEBI:15378"/>
        <dbReference type="ChEBI" id="CHEBI:29108"/>
        <dbReference type="ChEBI" id="CHEBI:30616"/>
        <dbReference type="ChEBI" id="CHEBI:43474"/>
        <dbReference type="ChEBI" id="CHEBI:456216"/>
        <dbReference type="EC" id="7.2.2.10"/>
    </reaction>
</comment>
<evidence type="ECO:0000256" key="1">
    <source>
        <dbReference type="ARBA" id="ARBA00004127"/>
    </source>
</evidence>
<dbReference type="InterPro" id="IPR059000">
    <property type="entry name" value="ATPase_P-type_domA"/>
</dbReference>
<sequence length="906" mass="99260">MLSRNKVEERDTYIYNLKPDLRGLSSAEAAKRIKIYGANEIEEKKKKSAIFIFLNQFNDFMIWVLMGAAVISALMGEGADALTITAIIILNGIMGFIQEYRTEKSMEALKELAAPTVKAIRDGYVVVIPAREIVPDDIIVLESGDRVPADSILIEAMSLQADESLLTGESVPVDKRPIQPSVKRSVAAGAVNTLYMGTIITGGRGKAQVVSTGMATEMGKIADMLQSVEEKQTPLQERLEKLGKIMVYACLLACIVVTVTGILKGEEIYIMFLTGVSLAVAAIPEGLPAIVTVSLTMGVQRMLKRNALIRKLPAVETLGCTNVICSDKTGTLTENKMTVKEIYCDERVIEVSGTGYDTLGDFTMNGRRLHVEASEVLSLLMEAAVSCSNSSISSPKKSSKLIPLKRTAKEEVSVIGDPTEVALLILGHKAGKLKNDIDIKYQRVGEIPFDSDRKRMSVVVKCKNGYYVFLKGALDNTIDRLSSIHTSSGIKRISPLIKKSILSSNDKMAQKALRVLCVAYKKLEQLPSKMDVEMIEKDLVFLGLAGMIDPPREEVKEAVNICKIAGIKPVMITGDHKETAIAIANDLKLMDKSSKVLTGKELDEISDGTLNKIAMDVSVYARVTPKHKLRIVKAYKENDCIVAMTGDGVNDAPAIKEADIGVSMGKTGTDVTKEASAMVLLDDNFATIVAAVEEGRIIYDNIRKFIRYLLSCNLGEVLTMFLASLIGYSTPLLPIQILWVNLVTDGLPAIALGVDPPDNDIMLRHPRGKDESIFSHGLADKIIIRGVLICLCTITVFLVNLKLSGSLEKARTMAFATLVMSQLIHVFECRSERHTIFEINFFKNIYLIFAVITSICMLCIAIYIPSLQSVFKTVSLDLGDWIEILFFSGAISLVINLTYYIKPAKK</sequence>
<evidence type="ECO:0000313" key="14">
    <source>
        <dbReference type="EMBL" id="KPU44053.1"/>
    </source>
</evidence>
<dbReference type="RefSeq" id="WP_054875256.1">
    <property type="nucleotide sequence ID" value="NZ_LKET01000032.1"/>
</dbReference>
<dbReference type="Gene3D" id="3.40.1110.10">
    <property type="entry name" value="Calcium-transporting ATPase, cytoplasmic domain N"/>
    <property type="match status" value="1"/>
</dbReference>
<keyword evidence="5" id="KW-0547">Nucleotide-binding</keyword>
<organism evidence="14 15">
    <name type="scientific">Oxobacter pfennigii</name>
    <dbReference type="NCBI Taxonomy" id="36849"/>
    <lineage>
        <taxon>Bacteria</taxon>
        <taxon>Bacillati</taxon>
        <taxon>Bacillota</taxon>
        <taxon>Clostridia</taxon>
        <taxon>Eubacteriales</taxon>
        <taxon>Clostridiaceae</taxon>
        <taxon>Oxobacter</taxon>
    </lineage>
</organism>
<feature type="transmembrane region" description="Helical" evidence="12">
    <location>
        <begin position="841"/>
        <end position="864"/>
    </location>
</feature>
<dbReference type="Pfam" id="PF00122">
    <property type="entry name" value="E1-E2_ATPase"/>
    <property type="match status" value="1"/>
</dbReference>
<keyword evidence="15" id="KW-1185">Reference proteome</keyword>
<feature type="transmembrane region" description="Helical" evidence="12">
    <location>
        <begin position="884"/>
        <end position="901"/>
    </location>
</feature>
<dbReference type="InterPro" id="IPR006068">
    <property type="entry name" value="ATPase_P-typ_cation-transptr_C"/>
</dbReference>
<feature type="transmembrane region" description="Helical" evidence="12">
    <location>
        <begin position="269"/>
        <end position="295"/>
    </location>
</feature>
<reference evidence="14 15" key="1">
    <citation type="submission" date="2015-09" db="EMBL/GenBank/DDBJ databases">
        <title>Genome sequence of Oxobacter pfennigii DSM 3222.</title>
        <authorList>
            <person name="Poehlein A."/>
            <person name="Bengelsdorf F.R."/>
            <person name="Schiel-Bengelsdorf B."/>
            <person name="Duerre P."/>
            <person name="Daniel R."/>
        </authorList>
    </citation>
    <scope>NUCLEOTIDE SEQUENCE [LARGE SCALE GENOMIC DNA]</scope>
    <source>
        <strain evidence="14 15">DSM 3222</strain>
    </source>
</reference>
<dbReference type="OrthoDB" id="9760364at2"/>
<feature type="transmembrane region" description="Helical" evidence="12">
    <location>
        <begin position="245"/>
        <end position="263"/>
    </location>
</feature>
<dbReference type="InterPro" id="IPR023298">
    <property type="entry name" value="ATPase_P-typ_TM_dom_sf"/>
</dbReference>
<evidence type="ECO:0000256" key="9">
    <source>
        <dbReference type="ARBA" id="ARBA00022989"/>
    </source>
</evidence>
<comment type="similarity">
    <text evidence="2">Belongs to the cation transport ATPase (P-type) (TC 3.A.3) family. Type IIA subfamily.</text>
</comment>
<evidence type="ECO:0000256" key="10">
    <source>
        <dbReference type="ARBA" id="ARBA00023136"/>
    </source>
</evidence>
<dbReference type="SUPFAM" id="SSF56784">
    <property type="entry name" value="HAD-like"/>
    <property type="match status" value="1"/>
</dbReference>
<dbReference type="GO" id="GO:0005388">
    <property type="term" value="F:P-type calcium transporter activity"/>
    <property type="evidence" value="ECO:0007669"/>
    <property type="project" value="UniProtKB-EC"/>
</dbReference>
<dbReference type="Proteomes" id="UP000050326">
    <property type="component" value="Unassembled WGS sequence"/>
</dbReference>
<dbReference type="InterPro" id="IPR036412">
    <property type="entry name" value="HAD-like_sf"/>
</dbReference>
<dbReference type="SUPFAM" id="SSF81653">
    <property type="entry name" value="Calcium ATPase, transduction domain A"/>
    <property type="match status" value="1"/>
</dbReference>
<evidence type="ECO:0000313" key="15">
    <source>
        <dbReference type="Proteomes" id="UP000050326"/>
    </source>
</evidence>
<dbReference type="EC" id="3.6.3.8" evidence="14"/>
<feature type="transmembrane region" description="Helical" evidence="12">
    <location>
        <begin position="81"/>
        <end position="97"/>
    </location>
</feature>
<dbReference type="Pfam" id="PF00690">
    <property type="entry name" value="Cation_ATPase_N"/>
    <property type="match status" value="1"/>
</dbReference>
<dbReference type="NCBIfam" id="TIGR01494">
    <property type="entry name" value="ATPase_P-type"/>
    <property type="match status" value="2"/>
</dbReference>
<dbReference type="InterPro" id="IPR018303">
    <property type="entry name" value="ATPase_P-typ_P_site"/>
</dbReference>
<dbReference type="Gene3D" id="3.40.50.1000">
    <property type="entry name" value="HAD superfamily/HAD-like"/>
    <property type="match status" value="1"/>
</dbReference>
<dbReference type="Gene3D" id="2.70.150.10">
    <property type="entry name" value="Calcium-transporting ATPase, cytoplasmic transduction domain A"/>
    <property type="match status" value="1"/>
</dbReference>
<dbReference type="InterPro" id="IPR004014">
    <property type="entry name" value="ATPase_P-typ_cation-transptr_N"/>
</dbReference>
<dbReference type="PRINTS" id="PR00119">
    <property type="entry name" value="CATATPASE"/>
</dbReference>
<evidence type="ECO:0000256" key="6">
    <source>
        <dbReference type="ARBA" id="ARBA00022840"/>
    </source>
</evidence>
<evidence type="ECO:0000256" key="8">
    <source>
        <dbReference type="ARBA" id="ARBA00022967"/>
    </source>
</evidence>
<dbReference type="FunFam" id="3.40.50.1000:FF:000001">
    <property type="entry name" value="Phospholipid-transporting ATPase IC"/>
    <property type="match status" value="1"/>
</dbReference>
<dbReference type="Gene3D" id="1.20.1110.10">
    <property type="entry name" value="Calcium-transporting ATPase, transmembrane domain"/>
    <property type="match status" value="1"/>
</dbReference>
<comment type="subcellular location">
    <subcellularLocation>
        <location evidence="1">Endomembrane system</location>
        <topology evidence="1">Multi-pass membrane protein</topology>
    </subcellularLocation>
</comment>
<dbReference type="AlphaFoldDB" id="A0A0P8W7M7"/>
<dbReference type="SMART" id="SM00831">
    <property type="entry name" value="Cation_ATPase_N"/>
    <property type="match status" value="1"/>
</dbReference>
<dbReference type="PROSITE" id="PS00154">
    <property type="entry name" value="ATPASE_E1_E2"/>
    <property type="match status" value="1"/>
</dbReference>
<keyword evidence="3" id="KW-0597">Phosphoprotein</keyword>
<keyword evidence="9 12" id="KW-1133">Transmembrane helix</keyword>
<evidence type="ECO:0000256" key="12">
    <source>
        <dbReference type="SAM" id="Phobius"/>
    </source>
</evidence>
<dbReference type="SUPFAM" id="SSF81665">
    <property type="entry name" value="Calcium ATPase, transmembrane domain M"/>
    <property type="match status" value="1"/>
</dbReference>
<dbReference type="InterPro" id="IPR001757">
    <property type="entry name" value="P_typ_ATPase"/>
</dbReference>
<protein>
    <submittedName>
        <fullName evidence="14">Calcium-transporting ATPase</fullName>
        <ecNumber evidence="14">3.6.3.8</ecNumber>
    </submittedName>
</protein>
<keyword evidence="8" id="KW-1278">Translocase</keyword>
<comment type="caution">
    <text evidence="14">The sequence shown here is derived from an EMBL/GenBank/DDBJ whole genome shotgun (WGS) entry which is preliminary data.</text>
</comment>
<feature type="transmembrane region" description="Helical" evidence="12">
    <location>
        <begin position="782"/>
        <end position="801"/>
    </location>
</feature>
<dbReference type="SUPFAM" id="SSF81660">
    <property type="entry name" value="Metal cation-transporting ATPase, ATP-binding domain N"/>
    <property type="match status" value="1"/>
</dbReference>
<evidence type="ECO:0000256" key="5">
    <source>
        <dbReference type="ARBA" id="ARBA00022741"/>
    </source>
</evidence>
<gene>
    <name evidence="14" type="primary">yloB</name>
    <name evidence="14" type="ORF">OXPF_22190</name>
</gene>
<dbReference type="FunFam" id="2.70.150.10:FF:000160">
    <property type="entry name" value="Sarcoplasmic/endoplasmic reticulum calcium ATPase 1"/>
    <property type="match status" value="1"/>
</dbReference>
<accession>A0A0P8W7M7</accession>
<dbReference type="SFLD" id="SFLDG00002">
    <property type="entry name" value="C1.7:_P-type_atpase_like"/>
    <property type="match status" value="1"/>
</dbReference>
<evidence type="ECO:0000256" key="4">
    <source>
        <dbReference type="ARBA" id="ARBA00022692"/>
    </source>
</evidence>
<name>A0A0P8W7M7_9CLOT</name>
<feature type="domain" description="Cation-transporting P-type ATPase N-terminal" evidence="13">
    <location>
        <begin position="13"/>
        <end position="77"/>
    </location>
</feature>
<dbReference type="SFLD" id="SFLDS00003">
    <property type="entry name" value="Haloacid_Dehalogenase"/>
    <property type="match status" value="1"/>
</dbReference>
<dbReference type="GO" id="GO:0005524">
    <property type="term" value="F:ATP binding"/>
    <property type="evidence" value="ECO:0007669"/>
    <property type="project" value="UniProtKB-KW"/>
</dbReference>
<keyword evidence="10 12" id="KW-0472">Membrane</keyword>
<dbReference type="GO" id="GO:0016887">
    <property type="term" value="F:ATP hydrolysis activity"/>
    <property type="evidence" value="ECO:0007669"/>
    <property type="project" value="InterPro"/>
</dbReference>
<dbReference type="FunFam" id="3.40.50.1000:FF:000028">
    <property type="entry name" value="Calcium-transporting P-type ATPase, putative"/>
    <property type="match status" value="1"/>
</dbReference>